<dbReference type="OrthoDB" id="10022108at2759"/>
<dbReference type="AlphaFoldDB" id="A0A4C1WMG0"/>
<feature type="domain" description="DNA helicase Pif1-like 2B" evidence="3">
    <location>
        <begin position="2"/>
        <end position="34"/>
    </location>
</feature>
<reference evidence="4 5" key="1">
    <citation type="journal article" date="2019" name="Commun. Biol.">
        <title>The bagworm genome reveals a unique fibroin gene that provides high tensile strength.</title>
        <authorList>
            <person name="Kono N."/>
            <person name="Nakamura H."/>
            <person name="Ohtoshi R."/>
            <person name="Tomita M."/>
            <person name="Numata K."/>
            <person name="Arakawa K."/>
        </authorList>
    </citation>
    <scope>NUCLEOTIDE SEQUENCE [LARGE SCALE GENOMIC DNA]</scope>
</reference>
<accession>A0A4C1WMG0</accession>
<keyword evidence="1" id="KW-0175">Coiled coil</keyword>
<keyword evidence="5" id="KW-1185">Reference proteome</keyword>
<organism evidence="4 5">
    <name type="scientific">Eumeta variegata</name>
    <name type="common">Bagworm moth</name>
    <name type="synonym">Eumeta japonica</name>
    <dbReference type="NCBI Taxonomy" id="151549"/>
    <lineage>
        <taxon>Eukaryota</taxon>
        <taxon>Metazoa</taxon>
        <taxon>Ecdysozoa</taxon>
        <taxon>Arthropoda</taxon>
        <taxon>Hexapoda</taxon>
        <taxon>Insecta</taxon>
        <taxon>Pterygota</taxon>
        <taxon>Neoptera</taxon>
        <taxon>Endopterygota</taxon>
        <taxon>Lepidoptera</taxon>
        <taxon>Glossata</taxon>
        <taxon>Ditrysia</taxon>
        <taxon>Tineoidea</taxon>
        <taxon>Psychidae</taxon>
        <taxon>Oiketicinae</taxon>
        <taxon>Eumeta</taxon>
    </lineage>
</organism>
<dbReference type="Pfam" id="PF21530">
    <property type="entry name" value="Pif1_2B_dom"/>
    <property type="match status" value="1"/>
</dbReference>
<sequence length="461" mass="50467">MLPPHFLKLKTGTTIILLGNIKPPNLCNKTGLQVQFIRDKVIGAIVLTGQAVGQTTKTTPPRKLINCERSVGCQIERGCPRGGSRRGHLRSSPNVSPVSQRGGGAEGRDGGKKKNYNTKNDDYATRPLYPPETVDDGAKYSYENKGTREVEDVPNKGAVAAGALPAKLVVEVKPEPAAVARESDVGVFTALEAVGDFARRASLKDEIGRPSMPASGRPMPVDLSVSTPWSEPRDTRSARLDAHPTGRLAASIGTLAMEARAELEGLRNISREIKESVIAKLAAISELALRLEESRSSYIVELERERTRRSREAEAAQKRIAKIAKENLDRILQIENKLDKTAEEVSSTRNLLGHFDVLEKLEAIQKTLETGTAPRALKYPEVAAKPKLLAAAPKRISGLETRTGAGHTLPRGSITTLRNRLSPNYVVWLMRGKWAWQSTDFERPGTKGRSELLLSRRCEKD</sequence>
<evidence type="ECO:0000313" key="4">
    <source>
        <dbReference type="EMBL" id="GBP51307.1"/>
    </source>
</evidence>
<name>A0A4C1WMG0_EUMVA</name>
<comment type="caution">
    <text evidence="4">The sequence shown here is derived from an EMBL/GenBank/DDBJ whole genome shotgun (WGS) entry which is preliminary data.</text>
</comment>
<gene>
    <name evidence="4" type="ORF">EVAR_34093_1</name>
</gene>
<feature type="region of interest" description="Disordered" evidence="2">
    <location>
        <begin position="77"/>
        <end position="139"/>
    </location>
</feature>
<dbReference type="InterPro" id="IPR049163">
    <property type="entry name" value="Pif1-like_2B_dom"/>
</dbReference>
<dbReference type="Proteomes" id="UP000299102">
    <property type="component" value="Unassembled WGS sequence"/>
</dbReference>
<evidence type="ECO:0000313" key="5">
    <source>
        <dbReference type="Proteomes" id="UP000299102"/>
    </source>
</evidence>
<evidence type="ECO:0000259" key="3">
    <source>
        <dbReference type="Pfam" id="PF21530"/>
    </source>
</evidence>
<evidence type="ECO:0000256" key="2">
    <source>
        <dbReference type="SAM" id="MobiDB-lite"/>
    </source>
</evidence>
<proteinExistence type="predicted"/>
<feature type="region of interest" description="Disordered" evidence="2">
    <location>
        <begin position="208"/>
        <end position="237"/>
    </location>
</feature>
<evidence type="ECO:0000256" key="1">
    <source>
        <dbReference type="SAM" id="Coils"/>
    </source>
</evidence>
<protein>
    <recommendedName>
        <fullName evidence="3">DNA helicase Pif1-like 2B domain-containing protein</fullName>
    </recommendedName>
</protein>
<dbReference type="EMBL" id="BGZK01000579">
    <property type="protein sequence ID" value="GBP51307.1"/>
    <property type="molecule type" value="Genomic_DNA"/>
</dbReference>
<feature type="coiled-coil region" evidence="1">
    <location>
        <begin position="256"/>
        <end position="344"/>
    </location>
</feature>